<evidence type="ECO:0000313" key="1">
    <source>
        <dbReference type="EMBL" id="UOQ52603.1"/>
    </source>
</evidence>
<keyword evidence="2" id="KW-1185">Reference proteome</keyword>
<accession>A0ABY4F7V5</accession>
<dbReference type="Proteomes" id="UP000831785">
    <property type="component" value="Chromosome"/>
</dbReference>
<evidence type="ECO:0008006" key="3">
    <source>
        <dbReference type="Google" id="ProtNLM"/>
    </source>
</evidence>
<protein>
    <recommendedName>
        <fullName evidence="3">Ig-like domain-containing protein</fullName>
    </recommendedName>
</protein>
<dbReference type="EMBL" id="CP095049">
    <property type="protein sequence ID" value="UOQ52603.1"/>
    <property type="molecule type" value="Genomic_DNA"/>
</dbReference>
<reference evidence="1 2" key="1">
    <citation type="submission" date="2022-04" db="EMBL/GenBank/DDBJ databases">
        <title>Hymenobacter sp. isolated from the air.</title>
        <authorList>
            <person name="Won M."/>
            <person name="Lee C.-M."/>
            <person name="Woen H.-Y."/>
            <person name="Kwon S.-W."/>
        </authorList>
    </citation>
    <scope>NUCLEOTIDE SEQUENCE [LARGE SCALE GENOMIC DNA]</scope>
    <source>
        <strain evidence="2">5116 S-27</strain>
    </source>
</reference>
<organism evidence="1 2">
    <name type="scientific">Hymenobacter cellulosivorans</name>
    <dbReference type="NCBI Taxonomy" id="2932249"/>
    <lineage>
        <taxon>Bacteria</taxon>
        <taxon>Pseudomonadati</taxon>
        <taxon>Bacteroidota</taxon>
        <taxon>Cytophagia</taxon>
        <taxon>Cytophagales</taxon>
        <taxon>Hymenobacteraceae</taxon>
        <taxon>Hymenobacter</taxon>
    </lineage>
</organism>
<proteinExistence type="predicted"/>
<dbReference type="RefSeq" id="WP_244716732.1">
    <property type="nucleotide sequence ID" value="NZ_CP095049.1"/>
</dbReference>
<dbReference type="InterPro" id="IPR041408">
    <property type="entry name" value="Hcp_Tssd"/>
</dbReference>
<gene>
    <name evidence="1" type="ORF">MUN80_22985</name>
</gene>
<evidence type="ECO:0000313" key="2">
    <source>
        <dbReference type="Proteomes" id="UP000831785"/>
    </source>
</evidence>
<name>A0ABY4F7V5_9BACT</name>
<sequence>MASFYAELHLEGVAIPMLQCSYSFQQTTDARGRVAARVRQGPLHLVLDVPDVGGELLLSWAATSFKPLAGQVIFYDDSLAGLPRETISFAAGQCVHYEEVFQASAGENGAYTCQLTITAPSLNCLPAARPRRPWPPHSAALKCRAWRQCLPWR</sequence>
<dbReference type="Pfam" id="PF17642">
    <property type="entry name" value="TssD"/>
    <property type="match status" value="1"/>
</dbReference>